<feature type="non-terminal residue" evidence="1">
    <location>
        <position position="82"/>
    </location>
</feature>
<accession>A0ABV7RY49</accession>
<proteinExistence type="predicted"/>
<keyword evidence="2" id="KW-1185">Reference proteome</keyword>
<dbReference type="Proteomes" id="UP001595596">
    <property type="component" value="Unassembled WGS sequence"/>
</dbReference>
<sequence length="82" mass="8850">MQRFEKLLAAGSLPKSGVEACAEALQAIRALAEAAREGITAAKRQIAEITAISRNLDTYDHQGALLHKSREGFISRIQGGSW</sequence>
<dbReference type="EMBL" id="JBHRXE010000022">
    <property type="protein sequence ID" value="MFC3569744.1"/>
    <property type="molecule type" value="Genomic_DNA"/>
</dbReference>
<evidence type="ECO:0000313" key="2">
    <source>
        <dbReference type="Proteomes" id="UP001595596"/>
    </source>
</evidence>
<comment type="caution">
    <text evidence="1">The sequence shown here is derived from an EMBL/GenBank/DDBJ whole genome shotgun (WGS) entry which is preliminary data.</text>
</comment>
<name>A0ABV7RY49_9RHOB</name>
<evidence type="ECO:0000313" key="1">
    <source>
        <dbReference type="EMBL" id="MFC3569744.1"/>
    </source>
</evidence>
<reference evidence="2" key="1">
    <citation type="journal article" date="2019" name="Int. J. Syst. Evol. Microbiol.">
        <title>The Global Catalogue of Microorganisms (GCM) 10K type strain sequencing project: providing services to taxonomists for standard genome sequencing and annotation.</title>
        <authorList>
            <consortium name="The Broad Institute Genomics Platform"/>
            <consortium name="The Broad Institute Genome Sequencing Center for Infectious Disease"/>
            <person name="Wu L."/>
            <person name="Ma J."/>
        </authorList>
    </citation>
    <scope>NUCLEOTIDE SEQUENCE [LARGE SCALE GENOMIC DNA]</scope>
    <source>
        <strain evidence="2">VKM B-3226</strain>
    </source>
</reference>
<protein>
    <submittedName>
        <fullName evidence="1">Uncharacterized protein</fullName>
    </submittedName>
</protein>
<gene>
    <name evidence="1" type="ORF">ACFOMP_09800</name>
</gene>
<organism evidence="1 2">
    <name type="scientific">Paracoccus simplex</name>
    <dbReference type="NCBI Taxonomy" id="2086346"/>
    <lineage>
        <taxon>Bacteria</taxon>
        <taxon>Pseudomonadati</taxon>
        <taxon>Pseudomonadota</taxon>
        <taxon>Alphaproteobacteria</taxon>
        <taxon>Rhodobacterales</taxon>
        <taxon>Paracoccaceae</taxon>
        <taxon>Paracoccus</taxon>
    </lineage>
</organism>